<protein>
    <submittedName>
        <fullName evidence="1">Uncharacterized protein</fullName>
    </submittedName>
</protein>
<name>A0A1N6G1N6_9FLAO</name>
<sequence length="62" mass="6815">MSVRIYKLEKTNVMKILKLISFLILILSLSACSRENNEPETINTSVSAEDLLGASNVLCTSV</sequence>
<reference evidence="2" key="1">
    <citation type="submission" date="2016-11" db="EMBL/GenBank/DDBJ databases">
        <authorList>
            <person name="Varghese N."/>
            <person name="Submissions S."/>
        </authorList>
    </citation>
    <scope>NUCLEOTIDE SEQUENCE [LARGE SCALE GENOMIC DNA]</scope>
    <source>
        <strain evidence="2">DSM 27623</strain>
    </source>
</reference>
<proteinExistence type="predicted"/>
<gene>
    <name evidence="1" type="ORF">SAMN05444409_1599</name>
</gene>
<evidence type="ECO:0000313" key="2">
    <source>
        <dbReference type="Proteomes" id="UP000185207"/>
    </source>
</evidence>
<keyword evidence="2" id="KW-1185">Reference proteome</keyword>
<dbReference type="EMBL" id="FSRK01000001">
    <property type="protein sequence ID" value="SIO01387.1"/>
    <property type="molecule type" value="Genomic_DNA"/>
</dbReference>
<organism evidence="1 2">
    <name type="scientific">Epilithonimonas zeae</name>
    <dbReference type="NCBI Taxonomy" id="1416779"/>
    <lineage>
        <taxon>Bacteria</taxon>
        <taxon>Pseudomonadati</taxon>
        <taxon>Bacteroidota</taxon>
        <taxon>Flavobacteriia</taxon>
        <taxon>Flavobacteriales</taxon>
        <taxon>Weeksellaceae</taxon>
        <taxon>Chryseobacterium group</taxon>
        <taxon>Epilithonimonas</taxon>
    </lineage>
</organism>
<accession>A0A1N6G1N6</accession>
<evidence type="ECO:0000313" key="1">
    <source>
        <dbReference type="EMBL" id="SIO01387.1"/>
    </source>
</evidence>
<dbReference type="PROSITE" id="PS51257">
    <property type="entry name" value="PROKAR_LIPOPROTEIN"/>
    <property type="match status" value="1"/>
</dbReference>
<dbReference type="Proteomes" id="UP000185207">
    <property type="component" value="Unassembled WGS sequence"/>
</dbReference>
<dbReference type="AlphaFoldDB" id="A0A1N6G1N6"/>